<evidence type="ECO:0000256" key="1">
    <source>
        <dbReference type="ARBA" id="ARBA00023002"/>
    </source>
</evidence>
<proteinExistence type="predicted"/>
<dbReference type="Pfam" id="PF01266">
    <property type="entry name" value="DAO"/>
    <property type="match status" value="1"/>
</dbReference>
<dbReference type="SUPFAM" id="SSF51905">
    <property type="entry name" value="FAD/NAD(P)-binding domain"/>
    <property type="match status" value="1"/>
</dbReference>
<dbReference type="PANTHER" id="PTHR13847:SF287">
    <property type="entry name" value="FAD-DEPENDENT OXIDOREDUCTASE DOMAIN-CONTAINING PROTEIN 1"/>
    <property type="match status" value="1"/>
</dbReference>
<dbReference type="PANTHER" id="PTHR13847">
    <property type="entry name" value="SARCOSINE DEHYDROGENASE-RELATED"/>
    <property type="match status" value="1"/>
</dbReference>
<evidence type="ECO:0000256" key="3">
    <source>
        <dbReference type="ARBA" id="ARBA00046185"/>
    </source>
</evidence>
<evidence type="ECO:0000256" key="2">
    <source>
        <dbReference type="ARBA" id="ARBA00039785"/>
    </source>
</evidence>
<keyword evidence="6" id="KW-1185">Reference proteome</keyword>
<feature type="domain" description="FAD dependent oxidoreductase" evidence="4">
    <location>
        <begin position="12"/>
        <end position="370"/>
    </location>
</feature>
<dbReference type="GO" id="GO:0016491">
    <property type="term" value="F:oxidoreductase activity"/>
    <property type="evidence" value="ECO:0007669"/>
    <property type="project" value="UniProtKB-KW"/>
</dbReference>
<dbReference type="InterPro" id="IPR006076">
    <property type="entry name" value="FAD-dep_OxRdtase"/>
</dbReference>
<accession>A0A0L0D4U3</accession>
<dbReference type="GeneID" id="25563356"/>
<dbReference type="Gene3D" id="3.30.9.10">
    <property type="entry name" value="D-Amino Acid Oxidase, subunit A, domain 2"/>
    <property type="match status" value="1"/>
</dbReference>
<evidence type="ECO:0000313" key="5">
    <source>
        <dbReference type="EMBL" id="KNC47349.1"/>
    </source>
</evidence>
<name>A0A0L0D4U3_THETB</name>
<gene>
    <name evidence="5" type="ORF">AMSG_03783</name>
</gene>
<protein>
    <recommendedName>
        <fullName evidence="2">FAD-dependent oxidoreductase domain-containing protein 1</fullName>
    </recommendedName>
</protein>
<dbReference type="eggNOG" id="KOG2853">
    <property type="taxonomic scope" value="Eukaryota"/>
</dbReference>
<dbReference type="InterPro" id="IPR036188">
    <property type="entry name" value="FAD/NAD-bd_sf"/>
</dbReference>
<dbReference type="EMBL" id="GL349446">
    <property type="protein sequence ID" value="KNC47349.1"/>
    <property type="molecule type" value="Genomic_DNA"/>
</dbReference>
<dbReference type="GO" id="GO:0005737">
    <property type="term" value="C:cytoplasm"/>
    <property type="evidence" value="ECO:0007669"/>
    <property type="project" value="TreeGrafter"/>
</dbReference>
<sequence>MLASARRLVTVDALVVGSGMVGASTAFSLARAGADSVMVLEMEDAHGVHSTGRSAALYSETYGSPLTRALTTASKLALHGDAEAGAPPADDPFLRPRGTVWVARQDQLDTMDAMLDAIVAEGLVTSLKRLDEAELRAIMPAIRPGYAAAGVYEPDAMDMDVNGLHMAFIRGGKAASVDFRTGAGLLAAAWDAHAGLWEISDTTGSVHHARMLVNAAGAWGDVVAERSGIAPLGLVPKRRTIMTWPAPAAADYPADAPPAAWPMVFDVDEEFYFKPDAGQMLASPADATPVEPHDAYADDMDVAVCADRIMTATDLSIETLTASWAGLRTFAPDSDFVLGPDGINPSFVWAVGMGGYGIQTAPATGAVVAATATGSALPSWIVNVGITSADPFSPSRFS</sequence>
<organism evidence="5 6">
    <name type="scientific">Thecamonas trahens ATCC 50062</name>
    <dbReference type="NCBI Taxonomy" id="461836"/>
    <lineage>
        <taxon>Eukaryota</taxon>
        <taxon>Apusozoa</taxon>
        <taxon>Apusomonadida</taxon>
        <taxon>Apusomonadidae</taxon>
        <taxon>Thecamonas</taxon>
    </lineage>
</organism>
<dbReference type="RefSeq" id="XP_013759687.1">
    <property type="nucleotide sequence ID" value="XM_013904233.1"/>
</dbReference>
<comment type="function">
    <text evidence="3">Required for the assembly of the mitochondrial membrane respiratory chain NADH dehydrogenase (Complex I). Involved in mid-late stages of complex I assembly.</text>
</comment>
<dbReference type="Proteomes" id="UP000054408">
    <property type="component" value="Unassembled WGS sequence"/>
</dbReference>
<keyword evidence="1" id="KW-0560">Oxidoreductase</keyword>
<evidence type="ECO:0000313" key="6">
    <source>
        <dbReference type="Proteomes" id="UP000054408"/>
    </source>
</evidence>
<evidence type="ECO:0000259" key="4">
    <source>
        <dbReference type="Pfam" id="PF01266"/>
    </source>
</evidence>
<reference evidence="5 6" key="1">
    <citation type="submission" date="2010-05" db="EMBL/GenBank/DDBJ databases">
        <title>The Genome Sequence of Thecamonas trahens ATCC 50062.</title>
        <authorList>
            <consortium name="The Broad Institute Genome Sequencing Platform"/>
            <person name="Russ C."/>
            <person name="Cuomo C."/>
            <person name="Shea T."/>
            <person name="Young S.K."/>
            <person name="Zeng Q."/>
            <person name="Koehrsen M."/>
            <person name="Haas B."/>
            <person name="Borodovsky M."/>
            <person name="Guigo R."/>
            <person name="Alvarado L."/>
            <person name="Berlin A."/>
            <person name="Bochicchio J."/>
            <person name="Borenstein D."/>
            <person name="Chapman S."/>
            <person name="Chen Z."/>
            <person name="Freedman E."/>
            <person name="Gellesch M."/>
            <person name="Goldberg J."/>
            <person name="Griggs A."/>
            <person name="Gujja S."/>
            <person name="Heilman E."/>
            <person name="Heiman D."/>
            <person name="Hepburn T."/>
            <person name="Howarth C."/>
            <person name="Jen D."/>
            <person name="Larson L."/>
            <person name="Mehta T."/>
            <person name="Park D."/>
            <person name="Pearson M."/>
            <person name="Roberts A."/>
            <person name="Saif S."/>
            <person name="Shenoy N."/>
            <person name="Sisk P."/>
            <person name="Stolte C."/>
            <person name="Sykes S."/>
            <person name="Thomson T."/>
            <person name="Walk T."/>
            <person name="White J."/>
            <person name="Yandava C."/>
            <person name="Burger G."/>
            <person name="Gray M.W."/>
            <person name="Holland P.W.H."/>
            <person name="King N."/>
            <person name="Lang F.B.F."/>
            <person name="Roger A.J."/>
            <person name="Ruiz-Trillo I."/>
            <person name="Lander E."/>
            <person name="Nusbaum C."/>
        </authorList>
    </citation>
    <scope>NUCLEOTIDE SEQUENCE [LARGE SCALE GENOMIC DNA]</scope>
    <source>
        <strain evidence="5 6">ATCC 50062</strain>
    </source>
</reference>
<dbReference type="Gene3D" id="3.50.50.60">
    <property type="entry name" value="FAD/NAD(P)-binding domain"/>
    <property type="match status" value="1"/>
</dbReference>
<dbReference type="AlphaFoldDB" id="A0A0L0D4U3"/>
<dbReference type="OrthoDB" id="498204at2759"/>